<evidence type="ECO:0000313" key="3">
    <source>
        <dbReference type="Proteomes" id="UP000314294"/>
    </source>
</evidence>
<feature type="compositionally biased region" description="Polar residues" evidence="1">
    <location>
        <begin position="7"/>
        <end position="16"/>
    </location>
</feature>
<protein>
    <submittedName>
        <fullName evidence="2">Uncharacterized protein</fullName>
    </submittedName>
</protein>
<keyword evidence="3" id="KW-1185">Reference proteome</keyword>
<organism evidence="2 3">
    <name type="scientific">Liparis tanakae</name>
    <name type="common">Tanaka's snailfish</name>
    <dbReference type="NCBI Taxonomy" id="230148"/>
    <lineage>
        <taxon>Eukaryota</taxon>
        <taxon>Metazoa</taxon>
        <taxon>Chordata</taxon>
        <taxon>Craniata</taxon>
        <taxon>Vertebrata</taxon>
        <taxon>Euteleostomi</taxon>
        <taxon>Actinopterygii</taxon>
        <taxon>Neopterygii</taxon>
        <taxon>Teleostei</taxon>
        <taxon>Neoteleostei</taxon>
        <taxon>Acanthomorphata</taxon>
        <taxon>Eupercaria</taxon>
        <taxon>Perciformes</taxon>
        <taxon>Cottioidei</taxon>
        <taxon>Cottales</taxon>
        <taxon>Liparidae</taxon>
        <taxon>Liparis</taxon>
    </lineage>
</organism>
<feature type="region of interest" description="Disordered" evidence="1">
    <location>
        <begin position="1"/>
        <end position="58"/>
    </location>
</feature>
<evidence type="ECO:0000313" key="2">
    <source>
        <dbReference type="EMBL" id="TNN68038.1"/>
    </source>
</evidence>
<accession>A0A4Z2HQL1</accession>
<comment type="caution">
    <text evidence="2">The sequence shown here is derived from an EMBL/GenBank/DDBJ whole genome shotgun (WGS) entry which is preliminary data.</text>
</comment>
<gene>
    <name evidence="2" type="ORF">EYF80_021683</name>
</gene>
<feature type="compositionally biased region" description="Gly residues" evidence="1">
    <location>
        <begin position="31"/>
        <end position="40"/>
    </location>
</feature>
<name>A0A4Z2HQL1_9TELE</name>
<sequence length="149" mass="15317">MADSGPAWSSRSSSIAQGLPGRHPLTKEGTGRGAAAGGAAGRETDSKPGGSDGLTDDMTLLGGSSSAIASFRGGSTAAGAWIGGGAKTLFSWRLVVALVQMESLFTVFQRLVKQALGERTRPRVRHAELNHRRSDCVQRAESGVGVVAP</sequence>
<dbReference type="EMBL" id="SRLO01000195">
    <property type="protein sequence ID" value="TNN68038.1"/>
    <property type="molecule type" value="Genomic_DNA"/>
</dbReference>
<proteinExistence type="predicted"/>
<dbReference type="AlphaFoldDB" id="A0A4Z2HQL1"/>
<evidence type="ECO:0000256" key="1">
    <source>
        <dbReference type="SAM" id="MobiDB-lite"/>
    </source>
</evidence>
<reference evidence="2 3" key="1">
    <citation type="submission" date="2019-03" db="EMBL/GenBank/DDBJ databases">
        <title>First draft genome of Liparis tanakae, snailfish: a comprehensive survey of snailfish specific genes.</title>
        <authorList>
            <person name="Kim W."/>
            <person name="Song I."/>
            <person name="Jeong J.-H."/>
            <person name="Kim D."/>
            <person name="Kim S."/>
            <person name="Ryu S."/>
            <person name="Song J.Y."/>
            <person name="Lee S.K."/>
        </authorList>
    </citation>
    <scope>NUCLEOTIDE SEQUENCE [LARGE SCALE GENOMIC DNA]</scope>
    <source>
        <tissue evidence="2">Muscle</tissue>
    </source>
</reference>
<dbReference type="Proteomes" id="UP000314294">
    <property type="component" value="Unassembled WGS sequence"/>
</dbReference>